<dbReference type="AlphaFoldDB" id="L7VRP1"/>
<accession>L7VRP1</accession>
<protein>
    <submittedName>
        <fullName evidence="1">Uncharacterized protein</fullName>
    </submittedName>
</protein>
<dbReference type="EMBL" id="JX649879">
    <property type="protein sequence ID" value="AGC71677.1"/>
    <property type="molecule type" value="Genomic_DNA"/>
</dbReference>
<proteinExistence type="predicted"/>
<evidence type="ECO:0000313" key="1">
    <source>
        <dbReference type="EMBL" id="AGC71677.1"/>
    </source>
</evidence>
<sequence>MPRISVQLFYDAAQISFAKKAMGRLHIKAAFDMHISFADASTQTTLQVARHCEGCPCKLQARHNRL</sequence>
<reference evidence="1" key="1">
    <citation type="submission" date="2012-09" db="EMBL/GenBank/DDBJ databases">
        <title>Metagenomic Characterization of a Microbial Community in Wastewater Detects High Levels of Antibiotic Resistance.</title>
        <authorList>
            <person name="Abrams M."/>
            <person name="Caldwell A."/>
            <person name="Vandaei E."/>
            <person name="Lee W."/>
            <person name="Perrott J."/>
            <person name="Khan S.Y."/>
            <person name="Ta J."/>
            <person name="Romero D."/>
            <person name="Nguyen V."/>
            <person name="Pourmand N."/>
            <person name="Ouverney C.C."/>
        </authorList>
    </citation>
    <scope>NUCLEOTIDE SEQUENCE</scope>
</reference>
<name>L7VRP1_9BACT</name>
<organism evidence="1">
    <name type="scientific">uncultured bacterium A1Q1_fos_2386</name>
    <dbReference type="NCBI Taxonomy" id="1256568"/>
    <lineage>
        <taxon>Bacteria</taxon>
        <taxon>environmental samples</taxon>
    </lineage>
</organism>